<evidence type="ECO:0000313" key="3">
    <source>
        <dbReference type="EMBL" id="CAH0106872.1"/>
    </source>
</evidence>
<dbReference type="Proteomes" id="UP000789390">
    <property type="component" value="Unassembled WGS sequence"/>
</dbReference>
<feature type="coiled-coil region" evidence="2">
    <location>
        <begin position="23"/>
        <end position="50"/>
    </location>
</feature>
<dbReference type="GO" id="GO:0042157">
    <property type="term" value="P:lipoprotein metabolic process"/>
    <property type="evidence" value="ECO:0007669"/>
    <property type="project" value="InterPro"/>
</dbReference>
<organism evidence="3 4">
    <name type="scientific">Daphnia galeata</name>
    <dbReference type="NCBI Taxonomy" id="27404"/>
    <lineage>
        <taxon>Eukaryota</taxon>
        <taxon>Metazoa</taxon>
        <taxon>Ecdysozoa</taxon>
        <taxon>Arthropoda</taxon>
        <taxon>Crustacea</taxon>
        <taxon>Branchiopoda</taxon>
        <taxon>Diplostraca</taxon>
        <taxon>Cladocera</taxon>
        <taxon>Anomopoda</taxon>
        <taxon>Daphniidae</taxon>
        <taxon>Daphnia</taxon>
    </lineage>
</organism>
<dbReference type="PANTHER" id="PTHR14096:SF28">
    <property type="entry name" value="APOLIPOPROTEIN L, 1-RELATED"/>
    <property type="match status" value="1"/>
</dbReference>
<sequence length="363" mass="39876">MADEDAEAIIQGAKAIKDCEEQINFILAEVEKIRHSLRNLREDVKGFQKKCNVAKTVGTTSGVAGAGLAIVGCVGAFFTGGVSLLLTAGSLAATGTGVAVNVTTNVIDRKETKKCIENINHLVSDLQHRFKKLECILAQHATAVKWFMDSHGLNENEAIYFLTKFAQENFAKISNTLIVLGKGTAAFKAAGELSRTIKTMKSIATLTKASAGGMSFSITKPLQQLTEIEEKAIRNYAQIAMGHTSVLSKIFQGGIIALNVGFIVWDIVSLVQGWTNNHPAVEVIDDVLLRKSQLFCCWSNALTINVSDRVYDVERVKTVESRRKNHFLLSNCETKSHSLQSEFVGHVVWHFTEIRENLILRLI</sequence>
<reference evidence="3" key="1">
    <citation type="submission" date="2021-11" db="EMBL/GenBank/DDBJ databases">
        <authorList>
            <person name="Schell T."/>
        </authorList>
    </citation>
    <scope>NUCLEOTIDE SEQUENCE</scope>
    <source>
        <strain evidence="3">M5</strain>
    </source>
</reference>
<evidence type="ECO:0000256" key="2">
    <source>
        <dbReference type="SAM" id="Coils"/>
    </source>
</evidence>
<comment type="caution">
    <text evidence="3">The sequence shown here is derived from an EMBL/GenBank/DDBJ whole genome shotgun (WGS) entry which is preliminary data.</text>
</comment>
<dbReference type="PANTHER" id="PTHR14096">
    <property type="entry name" value="APOLIPOPROTEIN L"/>
    <property type="match status" value="1"/>
</dbReference>
<dbReference type="InterPro" id="IPR008405">
    <property type="entry name" value="ApoL"/>
</dbReference>
<dbReference type="GO" id="GO:0006869">
    <property type="term" value="P:lipid transport"/>
    <property type="evidence" value="ECO:0007669"/>
    <property type="project" value="InterPro"/>
</dbReference>
<comment type="similarity">
    <text evidence="1">Belongs to the apolipoprotein L family.</text>
</comment>
<gene>
    <name evidence="3" type="ORF">DGAL_LOCUS10035</name>
</gene>
<dbReference type="GO" id="GO:0008289">
    <property type="term" value="F:lipid binding"/>
    <property type="evidence" value="ECO:0007669"/>
    <property type="project" value="InterPro"/>
</dbReference>
<accession>A0A8J2RLN0</accession>
<proteinExistence type="inferred from homology"/>
<name>A0A8J2RLN0_9CRUS</name>
<evidence type="ECO:0000256" key="1">
    <source>
        <dbReference type="ARBA" id="ARBA00010090"/>
    </source>
</evidence>
<dbReference type="GO" id="GO:0005576">
    <property type="term" value="C:extracellular region"/>
    <property type="evidence" value="ECO:0007669"/>
    <property type="project" value="InterPro"/>
</dbReference>
<keyword evidence="4" id="KW-1185">Reference proteome</keyword>
<dbReference type="Pfam" id="PF05461">
    <property type="entry name" value="ApoL"/>
    <property type="match status" value="1"/>
</dbReference>
<protein>
    <submittedName>
        <fullName evidence="3">Uncharacterized protein</fullName>
    </submittedName>
</protein>
<keyword evidence="2" id="KW-0175">Coiled coil</keyword>
<dbReference type="AlphaFoldDB" id="A0A8J2RLN0"/>
<evidence type="ECO:0000313" key="4">
    <source>
        <dbReference type="Proteomes" id="UP000789390"/>
    </source>
</evidence>
<dbReference type="GO" id="GO:0016020">
    <property type="term" value="C:membrane"/>
    <property type="evidence" value="ECO:0007669"/>
    <property type="project" value="TreeGrafter"/>
</dbReference>
<dbReference type="EMBL" id="CAKKLH010000235">
    <property type="protein sequence ID" value="CAH0106872.1"/>
    <property type="molecule type" value="Genomic_DNA"/>
</dbReference>